<keyword evidence="3" id="KW-1185">Reference proteome</keyword>
<comment type="caution">
    <text evidence="2">The sequence shown here is derived from an EMBL/GenBank/DDBJ whole genome shotgun (WGS) entry which is preliminary data.</text>
</comment>
<reference evidence="2" key="1">
    <citation type="journal article" date="2019" name="bioRxiv">
        <title>The Genome of the Zebra Mussel, Dreissena polymorpha: A Resource for Invasive Species Research.</title>
        <authorList>
            <person name="McCartney M.A."/>
            <person name="Auch B."/>
            <person name="Kono T."/>
            <person name="Mallez S."/>
            <person name="Zhang Y."/>
            <person name="Obille A."/>
            <person name="Becker A."/>
            <person name="Abrahante J.E."/>
            <person name="Garbe J."/>
            <person name="Badalamenti J.P."/>
            <person name="Herman A."/>
            <person name="Mangelson H."/>
            <person name="Liachko I."/>
            <person name="Sullivan S."/>
            <person name="Sone E.D."/>
            <person name="Koren S."/>
            <person name="Silverstein K.A.T."/>
            <person name="Beckman K.B."/>
            <person name="Gohl D.M."/>
        </authorList>
    </citation>
    <scope>NUCLEOTIDE SEQUENCE</scope>
    <source>
        <strain evidence="2">Duluth1</strain>
        <tissue evidence="2">Whole animal</tissue>
    </source>
</reference>
<name>A0A9D4D4N2_DREPO</name>
<dbReference type="AlphaFoldDB" id="A0A9D4D4N2"/>
<proteinExistence type="predicted"/>
<accession>A0A9D4D4N2</accession>
<evidence type="ECO:0000256" key="1">
    <source>
        <dbReference type="SAM" id="MobiDB-lite"/>
    </source>
</evidence>
<reference evidence="2" key="2">
    <citation type="submission" date="2020-11" db="EMBL/GenBank/DDBJ databases">
        <authorList>
            <person name="McCartney M.A."/>
            <person name="Auch B."/>
            <person name="Kono T."/>
            <person name="Mallez S."/>
            <person name="Becker A."/>
            <person name="Gohl D.M."/>
            <person name="Silverstein K.A.T."/>
            <person name="Koren S."/>
            <person name="Bechman K.B."/>
            <person name="Herman A."/>
            <person name="Abrahante J.E."/>
            <person name="Garbe J."/>
        </authorList>
    </citation>
    <scope>NUCLEOTIDE SEQUENCE</scope>
    <source>
        <strain evidence="2">Duluth1</strain>
        <tissue evidence="2">Whole animal</tissue>
    </source>
</reference>
<protein>
    <submittedName>
        <fullName evidence="2">Uncharacterized protein</fullName>
    </submittedName>
</protein>
<dbReference type="EMBL" id="JAIWYP010000011">
    <property type="protein sequence ID" value="KAH3739081.1"/>
    <property type="molecule type" value="Genomic_DNA"/>
</dbReference>
<evidence type="ECO:0000313" key="3">
    <source>
        <dbReference type="Proteomes" id="UP000828390"/>
    </source>
</evidence>
<dbReference type="Proteomes" id="UP000828390">
    <property type="component" value="Unassembled WGS sequence"/>
</dbReference>
<feature type="region of interest" description="Disordered" evidence="1">
    <location>
        <begin position="134"/>
        <end position="153"/>
    </location>
</feature>
<feature type="region of interest" description="Disordered" evidence="1">
    <location>
        <begin position="203"/>
        <end position="239"/>
    </location>
</feature>
<organism evidence="2 3">
    <name type="scientific">Dreissena polymorpha</name>
    <name type="common">Zebra mussel</name>
    <name type="synonym">Mytilus polymorpha</name>
    <dbReference type="NCBI Taxonomy" id="45954"/>
    <lineage>
        <taxon>Eukaryota</taxon>
        <taxon>Metazoa</taxon>
        <taxon>Spiralia</taxon>
        <taxon>Lophotrochozoa</taxon>
        <taxon>Mollusca</taxon>
        <taxon>Bivalvia</taxon>
        <taxon>Autobranchia</taxon>
        <taxon>Heteroconchia</taxon>
        <taxon>Euheterodonta</taxon>
        <taxon>Imparidentia</taxon>
        <taxon>Neoheterodontei</taxon>
        <taxon>Myida</taxon>
        <taxon>Dreissenoidea</taxon>
        <taxon>Dreissenidae</taxon>
        <taxon>Dreissena</taxon>
    </lineage>
</organism>
<evidence type="ECO:0000313" key="2">
    <source>
        <dbReference type="EMBL" id="KAH3739081.1"/>
    </source>
</evidence>
<gene>
    <name evidence="2" type="ORF">DPMN_045728</name>
</gene>
<sequence>MAKEHSNDDIHAKLNLLVSEFKNMKEVRGSALSAQEEVKLFKKEKDVTWRFNGNRVQFEFNEDIAGSLKQIDWSIEHGKTGYGRELIAETLTNIQKQSKLIRIADTSEGGWDTVKLYESNPVASDSEDEAKINRAGNKAVKKKTNATKGKSSLMTSSRFHPYAAAPMRGLYGGGRGSLFEVTDQTTAADLVVRVQPVQEVVWPAENSRTSGETVHTSREVKTPRHSLPVPGPSSSPKRE</sequence>